<feature type="transmembrane region" description="Helical" evidence="6">
    <location>
        <begin position="268"/>
        <end position="290"/>
    </location>
</feature>
<dbReference type="AlphaFoldDB" id="A0A9X3TVV8"/>
<dbReference type="PANTHER" id="PTHR30250:SF11">
    <property type="entry name" value="O-ANTIGEN TRANSPORTER-RELATED"/>
    <property type="match status" value="1"/>
</dbReference>
<reference evidence="7" key="1">
    <citation type="submission" date="2022-08" db="EMBL/GenBank/DDBJ databases">
        <authorList>
            <person name="Vandamme P."/>
            <person name="Hettiarachchi A."/>
            <person name="Peeters C."/>
            <person name="Cnockaert M."/>
            <person name="Carlier A."/>
        </authorList>
    </citation>
    <scope>NUCLEOTIDE SEQUENCE</scope>
    <source>
        <strain evidence="7">LMG 31809</strain>
    </source>
</reference>
<feature type="transmembrane region" description="Helical" evidence="6">
    <location>
        <begin position="118"/>
        <end position="142"/>
    </location>
</feature>
<keyword evidence="2" id="KW-1003">Cell membrane</keyword>
<feature type="transmembrane region" description="Helical" evidence="6">
    <location>
        <begin position="77"/>
        <end position="102"/>
    </location>
</feature>
<dbReference type="PANTHER" id="PTHR30250">
    <property type="entry name" value="PST FAMILY PREDICTED COLANIC ACID TRANSPORTER"/>
    <property type="match status" value="1"/>
</dbReference>
<feature type="transmembrane region" description="Helical" evidence="6">
    <location>
        <begin position="397"/>
        <end position="416"/>
    </location>
</feature>
<comment type="subcellular location">
    <subcellularLocation>
        <location evidence="1">Cell membrane</location>
        <topology evidence="1">Multi-pass membrane protein</topology>
    </subcellularLocation>
</comment>
<keyword evidence="4 6" id="KW-1133">Transmembrane helix</keyword>
<protein>
    <submittedName>
        <fullName evidence="7">Oligosaccharide flippase family protein</fullName>
    </submittedName>
</protein>
<proteinExistence type="predicted"/>
<evidence type="ECO:0000256" key="3">
    <source>
        <dbReference type="ARBA" id="ARBA00022692"/>
    </source>
</evidence>
<evidence type="ECO:0000313" key="7">
    <source>
        <dbReference type="EMBL" id="MDA5192504.1"/>
    </source>
</evidence>
<sequence length="487" mass="53830">MLEIAKAAIKTAGGTLIGLLLAAVATKILAILIGPAGMGVLSIIRQLHQTLLLVCGLNGQTAMTQGIISRPPERQPFYTATILWILLIWSFVFVCAMFAFAAPLGRFIFAGTVSNQTLLIYCMIVPGVLAASTSFVAGVINAHRGIGTLAIGPVIAGLGWVAMAYPVGLWFQQGNVIAFIGLITLTSGSTFLFYAWRCWKAGWLSGVWSAMQHSFDQPGARQFLAFAASSLISGLAGMVTLLALRILISRHLGIKEAGYFDTAWTLSMMYVTVLLSSFSTYYMPTLAAVANRHQITPLILMMVRFSLIVGVPLIVGVIAFKPLIINILYSSQFMLALPMMEWMLIGDFFKIISYIFAMTVLAFPNMKIYVLSDILWYILFFSCASVSVIVFKNLEYIGLAFLLSYVFSMIIYISYSYYAHKVTLNKKLLTYLLSGFIIVTLSSILCWNDQNLHWSKSIIISISGIIYSCFLLEKSELYTIIQRIKEF</sequence>
<dbReference type="RefSeq" id="WP_274942210.1">
    <property type="nucleotide sequence ID" value="NZ_JANWOI010000001.1"/>
</dbReference>
<feature type="transmembrane region" description="Helical" evidence="6">
    <location>
        <begin position="428"/>
        <end position="447"/>
    </location>
</feature>
<gene>
    <name evidence="7" type="ORF">NYP16_00835</name>
</gene>
<evidence type="ECO:0000256" key="4">
    <source>
        <dbReference type="ARBA" id="ARBA00022989"/>
    </source>
</evidence>
<feature type="transmembrane region" description="Helical" evidence="6">
    <location>
        <begin position="177"/>
        <end position="196"/>
    </location>
</feature>
<dbReference type="Pfam" id="PF13440">
    <property type="entry name" value="Polysacc_synt_3"/>
    <property type="match status" value="1"/>
</dbReference>
<accession>A0A9X3TVV8</accession>
<keyword evidence="8" id="KW-1185">Reference proteome</keyword>
<name>A0A9X3TVV8_9PROT</name>
<organism evidence="7 8">
    <name type="scientific">Govanella unica</name>
    <dbReference type="NCBI Taxonomy" id="2975056"/>
    <lineage>
        <taxon>Bacteria</taxon>
        <taxon>Pseudomonadati</taxon>
        <taxon>Pseudomonadota</taxon>
        <taxon>Alphaproteobacteria</taxon>
        <taxon>Emcibacterales</taxon>
        <taxon>Govanellaceae</taxon>
        <taxon>Govanella</taxon>
    </lineage>
</organism>
<feature type="transmembrane region" description="Helical" evidence="6">
    <location>
        <begin position="374"/>
        <end position="391"/>
    </location>
</feature>
<feature type="transmembrane region" description="Helical" evidence="6">
    <location>
        <begin position="12"/>
        <end position="33"/>
    </location>
</feature>
<evidence type="ECO:0000313" key="8">
    <source>
        <dbReference type="Proteomes" id="UP001141619"/>
    </source>
</evidence>
<feature type="transmembrane region" description="Helical" evidence="6">
    <location>
        <begin position="223"/>
        <end position="248"/>
    </location>
</feature>
<evidence type="ECO:0000256" key="2">
    <source>
        <dbReference type="ARBA" id="ARBA00022475"/>
    </source>
</evidence>
<dbReference type="GO" id="GO:0005886">
    <property type="term" value="C:plasma membrane"/>
    <property type="evidence" value="ECO:0007669"/>
    <property type="project" value="UniProtKB-SubCell"/>
</dbReference>
<keyword evidence="5 6" id="KW-0472">Membrane</keyword>
<reference evidence="7" key="2">
    <citation type="journal article" date="2023" name="Syst. Appl. Microbiol.">
        <title>Govania unica gen. nov., sp. nov., a rare biosphere bacterium that represents a novel family in the class Alphaproteobacteria.</title>
        <authorList>
            <person name="Vandamme P."/>
            <person name="Peeters C."/>
            <person name="Hettiarachchi A."/>
            <person name="Cnockaert M."/>
            <person name="Carlier A."/>
        </authorList>
    </citation>
    <scope>NUCLEOTIDE SEQUENCE</scope>
    <source>
        <strain evidence="7">LMG 31809</strain>
    </source>
</reference>
<evidence type="ECO:0000256" key="1">
    <source>
        <dbReference type="ARBA" id="ARBA00004651"/>
    </source>
</evidence>
<dbReference type="InterPro" id="IPR050833">
    <property type="entry name" value="Poly_Biosynth_Transport"/>
</dbReference>
<feature type="transmembrane region" description="Helical" evidence="6">
    <location>
        <begin position="302"/>
        <end position="330"/>
    </location>
</feature>
<feature type="transmembrane region" description="Helical" evidence="6">
    <location>
        <begin position="342"/>
        <end position="362"/>
    </location>
</feature>
<dbReference type="EMBL" id="JANWOI010000001">
    <property type="protein sequence ID" value="MDA5192504.1"/>
    <property type="molecule type" value="Genomic_DNA"/>
</dbReference>
<keyword evidence="3 6" id="KW-0812">Transmembrane</keyword>
<comment type="caution">
    <text evidence="7">The sequence shown here is derived from an EMBL/GenBank/DDBJ whole genome shotgun (WGS) entry which is preliminary data.</text>
</comment>
<evidence type="ECO:0000256" key="5">
    <source>
        <dbReference type="ARBA" id="ARBA00023136"/>
    </source>
</evidence>
<dbReference type="Proteomes" id="UP001141619">
    <property type="component" value="Unassembled WGS sequence"/>
</dbReference>
<feature type="transmembrane region" description="Helical" evidence="6">
    <location>
        <begin position="149"/>
        <end position="171"/>
    </location>
</feature>
<evidence type="ECO:0000256" key="6">
    <source>
        <dbReference type="SAM" id="Phobius"/>
    </source>
</evidence>